<organism evidence="1">
    <name type="scientific">Agropyron cristatum</name>
    <name type="common">Crested wheatgrass</name>
    <name type="synonym">Bromus cristatus</name>
    <dbReference type="NCBI Taxonomy" id="4593"/>
    <lineage>
        <taxon>Eukaryota</taxon>
        <taxon>Viridiplantae</taxon>
        <taxon>Streptophyta</taxon>
        <taxon>Embryophyta</taxon>
        <taxon>Tracheophyta</taxon>
        <taxon>Spermatophyta</taxon>
        <taxon>Magnoliopsida</taxon>
        <taxon>Liliopsida</taxon>
        <taxon>Poales</taxon>
        <taxon>Poaceae</taxon>
        <taxon>BOP clade</taxon>
        <taxon>Pooideae</taxon>
        <taxon>Triticodae</taxon>
        <taxon>Triticeae</taxon>
        <taxon>Hordeinae</taxon>
        <taxon>Agropyron</taxon>
    </lineage>
</organism>
<name>C9E3F3_AGRCR</name>
<evidence type="ECO:0000313" key="1">
    <source>
        <dbReference type="EMBL" id="ACV71029.1"/>
    </source>
</evidence>
<dbReference type="GO" id="GO:0016688">
    <property type="term" value="F:L-ascorbate peroxidase activity"/>
    <property type="evidence" value="ECO:0007669"/>
    <property type="project" value="UniProtKB-EC"/>
</dbReference>
<proteinExistence type="evidence at transcript level"/>
<dbReference type="AlphaFoldDB" id="C9E3F3"/>
<gene>
    <name evidence="1" type="primary">APX</name>
</gene>
<accession>C9E3F3</accession>
<keyword evidence="1" id="KW-0575">Peroxidase</keyword>
<dbReference type="EMBL" id="GQ457300">
    <property type="protein sequence ID" value="ACV71029.1"/>
    <property type="molecule type" value="mRNA"/>
</dbReference>
<reference evidence="1" key="1">
    <citation type="journal article" date="2010" name="Plant Sci.">
        <title>Jasmonic acid regulates ascorbate and glutathione metabolism in Agropyron cristatum leaves under water stress.</title>
        <authorList>
            <person name="Shan C."/>
            <person name="Liang Z."/>
        </authorList>
    </citation>
    <scope>NUCLEOTIDE SEQUENCE</scope>
</reference>
<feature type="non-terminal residue" evidence="1">
    <location>
        <position position="1"/>
    </location>
</feature>
<dbReference type="EC" id="1.11.1.11" evidence="1"/>
<protein>
    <submittedName>
        <fullName evidence="1">Ascorbate peroxidase</fullName>
        <ecNumber evidence="1">1.11.1.11</ecNumber>
    </submittedName>
</protein>
<keyword evidence="1" id="KW-0560">Oxidoreductase</keyword>
<sequence>TTVDTTLVFLTTTFTKLIYAPSHVGTKFTTEFLTITRGARIISLRRFLMYTSGNSRTTSSTSTSVPPRLTTQVGTFCTKQSNRSTSRGRPTILSAWCRFPVENSLPELSVSITS</sequence>